<dbReference type="GO" id="GO:0004649">
    <property type="term" value="F:poly(ADP-ribose) glycohydrolase activity"/>
    <property type="evidence" value="ECO:0007669"/>
    <property type="project" value="UniProtKB-EC"/>
</dbReference>
<dbReference type="EC" id="3.2.1.143" evidence="2"/>
<feature type="binding site" evidence="12">
    <location>
        <position position="56"/>
    </location>
    <ligand>
        <name>Mg(2+)</name>
        <dbReference type="ChEBI" id="CHEBI:18420"/>
        <label>1</label>
    </ligand>
</feature>
<dbReference type="InterPro" id="IPR050792">
    <property type="entry name" value="ADP-ribosylglycohydrolase"/>
</dbReference>
<protein>
    <recommendedName>
        <fullName evidence="4">ADP-ribosylhydrolase ARH3</fullName>
        <ecNumber evidence="2">3.2.1.143</ecNumber>
    </recommendedName>
    <alternativeName>
        <fullName evidence="5">ADP-ribose glycohydrolase ARH3</fullName>
    </alternativeName>
    <alternativeName>
        <fullName evidence="6">ADP-ribosylhydrolase 3</fullName>
    </alternativeName>
    <alternativeName>
        <fullName evidence="9">O-acetyl-ADP-ribose deacetylase ARH3</fullName>
    </alternativeName>
    <alternativeName>
        <fullName evidence="10">Poly(ADP-ribose) glycohydrolase ARH3</fullName>
    </alternativeName>
    <alternativeName>
        <fullName evidence="8">[Protein ADP-ribosylarginine] hydrolase-like protein 2</fullName>
    </alternativeName>
    <alternativeName>
        <fullName evidence="7">[Protein ADP-ribosylserine] hydrolase</fullName>
    </alternativeName>
</protein>
<evidence type="ECO:0000256" key="8">
    <source>
        <dbReference type="ARBA" id="ARBA00042850"/>
    </source>
</evidence>
<evidence type="ECO:0000313" key="14">
    <source>
        <dbReference type="Proteomes" id="UP000541154"/>
    </source>
</evidence>
<evidence type="ECO:0000256" key="9">
    <source>
        <dbReference type="ARBA" id="ARBA00043187"/>
    </source>
</evidence>
<evidence type="ECO:0000256" key="12">
    <source>
        <dbReference type="PIRSR" id="PIRSR605502-1"/>
    </source>
</evidence>
<keyword evidence="14" id="KW-1185">Reference proteome</keyword>
<evidence type="ECO:0000256" key="7">
    <source>
        <dbReference type="ARBA" id="ARBA00042722"/>
    </source>
</evidence>
<dbReference type="PANTHER" id="PTHR16222:SF24">
    <property type="entry name" value="ADP-RIBOSYLHYDROLASE ARH3"/>
    <property type="match status" value="1"/>
</dbReference>
<dbReference type="Proteomes" id="UP000541154">
    <property type="component" value="Unassembled WGS sequence"/>
</dbReference>
<dbReference type="InterPro" id="IPR036705">
    <property type="entry name" value="Ribosyl_crysJ1_sf"/>
</dbReference>
<keyword evidence="12" id="KW-0479">Metal-binding</keyword>
<accession>A0A8H6A0X4</accession>
<feature type="binding site" evidence="12">
    <location>
        <position position="275"/>
    </location>
    <ligand>
        <name>Mg(2+)</name>
        <dbReference type="ChEBI" id="CHEBI:18420"/>
        <label>1</label>
    </ligand>
</feature>
<evidence type="ECO:0000256" key="4">
    <source>
        <dbReference type="ARBA" id="ARBA00041057"/>
    </source>
</evidence>
<comment type="cofactor">
    <cofactor evidence="12">
        <name>Mg(2+)</name>
        <dbReference type="ChEBI" id="CHEBI:18420"/>
    </cofactor>
    <text evidence="12">Binds 2 magnesium ions per subunit.</text>
</comment>
<evidence type="ECO:0000256" key="6">
    <source>
        <dbReference type="ARBA" id="ARBA00042471"/>
    </source>
</evidence>
<organism evidence="13 14">
    <name type="scientific">Petromyces alliaceus</name>
    <name type="common">Aspergillus alliaceus</name>
    <dbReference type="NCBI Taxonomy" id="209559"/>
    <lineage>
        <taxon>Eukaryota</taxon>
        <taxon>Fungi</taxon>
        <taxon>Dikarya</taxon>
        <taxon>Ascomycota</taxon>
        <taxon>Pezizomycotina</taxon>
        <taxon>Eurotiomycetes</taxon>
        <taxon>Eurotiomycetidae</taxon>
        <taxon>Eurotiales</taxon>
        <taxon>Aspergillaceae</taxon>
        <taxon>Aspergillus</taxon>
        <taxon>Aspergillus subgen. Circumdati</taxon>
    </lineage>
</organism>
<dbReference type="Pfam" id="PF03747">
    <property type="entry name" value="ADP_ribosyl_GH"/>
    <property type="match status" value="1"/>
</dbReference>
<evidence type="ECO:0000256" key="11">
    <source>
        <dbReference type="ARBA" id="ARBA00049015"/>
    </source>
</evidence>
<reference evidence="13 14" key="1">
    <citation type="submission" date="2019-04" db="EMBL/GenBank/DDBJ databases">
        <title>Aspergillus burnettii sp. nov., novel species from soil in southeast Queensland.</title>
        <authorList>
            <person name="Gilchrist C.L.M."/>
            <person name="Pitt J.I."/>
            <person name="Lange L."/>
            <person name="Lacey H.J."/>
            <person name="Vuong D."/>
            <person name="Midgley D.J."/>
            <person name="Greenfield P."/>
            <person name="Bradbury M."/>
            <person name="Lacey E."/>
            <person name="Busk P.K."/>
            <person name="Pilgaard B."/>
            <person name="Chooi Y.H."/>
            <person name="Piggott A.M."/>
        </authorList>
    </citation>
    <scope>NUCLEOTIDE SEQUENCE [LARGE SCALE GENOMIC DNA]</scope>
    <source>
        <strain evidence="13 14">FRR 5400</strain>
    </source>
</reference>
<evidence type="ECO:0000256" key="3">
    <source>
        <dbReference type="ARBA" id="ARBA00022801"/>
    </source>
</evidence>
<feature type="binding site" evidence="12">
    <location>
        <position position="272"/>
    </location>
    <ligand>
        <name>Mg(2+)</name>
        <dbReference type="ChEBI" id="CHEBI:18420"/>
        <label>1</label>
    </ligand>
</feature>
<gene>
    <name evidence="13" type="ORF">ETB97_003649</name>
</gene>
<evidence type="ECO:0000313" key="13">
    <source>
        <dbReference type="EMBL" id="KAF5858852.1"/>
    </source>
</evidence>
<evidence type="ECO:0000256" key="10">
    <source>
        <dbReference type="ARBA" id="ARBA00043193"/>
    </source>
</evidence>
<comment type="catalytic activity">
    <reaction evidence="11">
        <text>alpha-NAD(+) + H2O = ADP-D-ribose + nicotinamide + H(+)</text>
        <dbReference type="Rhea" id="RHEA:68792"/>
        <dbReference type="ChEBI" id="CHEBI:15377"/>
        <dbReference type="ChEBI" id="CHEBI:15378"/>
        <dbReference type="ChEBI" id="CHEBI:17154"/>
        <dbReference type="ChEBI" id="CHEBI:57967"/>
        <dbReference type="ChEBI" id="CHEBI:77017"/>
    </reaction>
</comment>
<dbReference type="GO" id="GO:0046872">
    <property type="term" value="F:metal ion binding"/>
    <property type="evidence" value="ECO:0007669"/>
    <property type="project" value="UniProtKB-KW"/>
</dbReference>
<dbReference type="EMBL" id="SPNV01000188">
    <property type="protein sequence ID" value="KAF5858852.1"/>
    <property type="molecule type" value="Genomic_DNA"/>
</dbReference>
<name>A0A8H6A0X4_PETAA</name>
<dbReference type="AlphaFoldDB" id="A0A8H6A0X4"/>
<sequence>MPPSLTSRSLGTIWGVCVADALGGPVQFQKPGTFTPITGLRPVKPFAQPAGSYSDDGSMTLALAQSLIDSRGNYSQAHALSIKYYIDWLSTGRFSTTDRAWDVGLSTRAALLSWRKCGTVDLQRTQAVIDRELDAEDRSGNGSVMRIAPVGLVLWRDVVEARRVARVQGAVTHPSLACVEACEVYTVVVCGVLRGEGKEALCALVSGFPFTHGDLVERLATYKCLADWGRRNAEDVRSSGWVVDTLEVALWGFFKYDCWAEGALAVANLGGDADTAAAVYGGLAGAFYGVDAIPAEWVEGMQNRTLIGEVAGQLAELVASIDMREEN</sequence>
<feature type="binding site" evidence="12">
    <location>
        <position position="54"/>
    </location>
    <ligand>
        <name>Mg(2+)</name>
        <dbReference type="ChEBI" id="CHEBI:18420"/>
        <label>1</label>
    </ligand>
</feature>
<comment type="caution">
    <text evidence="13">The sequence shown here is derived from an EMBL/GenBank/DDBJ whole genome shotgun (WGS) entry which is preliminary data.</text>
</comment>
<feature type="binding site" evidence="12">
    <location>
        <position position="55"/>
    </location>
    <ligand>
        <name>Mg(2+)</name>
        <dbReference type="ChEBI" id="CHEBI:18420"/>
        <label>1</label>
    </ligand>
</feature>
<keyword evidence="12" id="KW-0460">Magnesium</keyword>
<dbReference type="Gene3D" id="1.10.4080.10">
    <property type="entry name" value="ADP-ribosylation/Crystallin J1"/>
    <property type="match status" value="1"/>
</dbReference>
<evidence type="ECO:0000256" key="1">
    <source>
        <dbReference type="ARBA" id="ARBA00010702"/>
    </source>
</evidence>
<dbReference type="SUPFAM" id="SSF101478">
    <property type="entry name" value="ADP-ribosylglycohydrolase"/>
    <property type="match status" value="1"/>
</dbReference>
<dbReference type="PANTHER" id="PTHR16222">
    <property type="entry name" value="ADP-RIBOSYLGLYCOHYDROLASE"/>
    <property type="match status" value="1"/>
</dbReference>
<keyword evidence="3" id="KW-0378">Hydrolase</keyword>
<proteinExistence type="inferred from homology"/>
<comment type="similarity">
    <text evidence="1">Belongs to the ADP-ribosylglycohydrolase family.</text>
</comment>
<evidence type="ECO:0000256" key="2">
    <source>
        <dbReference type="ARBA" id="ARBA00012255"/>
    </source>
</evidence>
<dbReference type="InterPro" id="IPR005502">
    <property type="entry name" value="Ribosyl_crysJ1"/>
</dbReference>
<feature type="binding site" evidence="12">
    <location>
        <position position="274"/>
    </location>
    <ligand>
        <name>Mg(2+)</name>
        <dbReference type="ChEBI" id="CHEBI:18420"/>
        <label>1</label>
    </ligand>
</feature>
<evidence type="ECO:0000256" key="5">
    <source>
        <dbReference type="ARBA" id="ARBA00042398"/>
    </source>
</evidence>